<protein>
    <submittedName>
        <fullName evidence="8">SLC45 family MFS transporter</fullName>
    </submittedName>
</protein>
<dbReference type="Gene3D" id="1.20.1250.20">
    <property type="entry name" value="MFS general substrate transporter like domains"/>
    <property type="match status" value="2"/>
</dbReference>
<organism evidence="8 9">
    <name type="scientific">Paenibacillus chungangensis</name>
    <dbReference type="NCBI Taxonomy" id="696535"/>
    <lineage>
        <taxon>Bacteria</taxon>
        <taxon>Bacillati</taxon>
        <taxon>Bacillota</taxon>
        <taxon>Bacilli</taxon>
        <taxon>Bacillales</taxon>
        <taxon>Paenibacillaceae</taxon>
        <taxon>Paenibacillus</taxon>
    </lineage>
</organism>
<dbReference type="PRINTS" id="PR01035">
    <property type="entry name" value="TCRTETA"/>
</dbReference>
<dbReference type="PROSITE" id="PS50850">
    <property type="entry name" value="MFS"/>
    <property type="match status" value="1"/>
</dbReference>
<dbReference type="InterPro" id="IPR020846">
    <property type="entry name" value="MFS_dom"/>
</dbReference>
<dbReference type="RefSeq" id="WP_377568145.1">
    <property type="nucleotide sequence ID" value="NZ_JBHTJZ010000070.1"/>
</dbReference>
<dbReference type="InterPro" id="IPR001958">
    <property type="entry name" value="Tet-R_TetA/multi-R_MdtG-like"/>
</dbReference>
<dbReference type="PANTHER" id="PTHR23528:SF1">
    <property type="entry name" value="MAJOR FACILITATOR SUPERFAMILY (MFS) PROFILE DOMAIN-CONTAINING PROTEIN"/>
    <property type="match status" value="1"/>
</dbReference>
<reference evidence="9" key="1">
    <citation type="journal article" date="2019" name="Int. J. Syst. Evol. Microbiol.">
        <title>The Global Catalogue of Microorganisms (GCM) 10K type strain sequencing project: providing services to taxonomists for standard genome sequencing and annotation.</title>
        <authorList>
            <consortium name="The Broad Institute Genomics Platform"/>
            <consortium name="The Broad Institute Genome Sequencing Center for Infectious Disease"/>
            <person name="Wu L."/>
            <person name="Ma J."/>
        </authorList>
    </citation>
    <scope>NUCLEOTIDE SEQUENCE [LARGE SCALE GENOMIC DNA]</scope>
    <source>
        <strain evidence="9">CCUG 59129</strain>
    </source>
</reference>
<evidence type="ECO:0000256" key="1">
    <source>
        <dbReference type="ARBA" id="ARBA00004651"/>
    </source>
</evidence>
<keyword evidence="3 6" id="KW-0812">Transmembrane</keyword>
<evidence type="ECO:0000313" key="9">
    <source>
        <dbReference type="Proteomes" id="UP001596989"/>
    </source>
</evidence>
<feature type="transmembrane region" description="Helical" evidence="6">
    <location>
        <begin position="248"/>
        <end position="268"/>
    </location>
</feature>
<gene>
    <name evidence="8" type="ORF">ACFQ2I_22060</name>
</gene>
<feature type="domain" description="Major facilitator superfamily (MFS) profile" evidence="7">
    <location>
        <begin position="3"/>
        <end position="389"/>
    </location>
</feature>
<evidence type="ECO:0000259" key="7">
    <source>
        <dbReference type="PROSITE" id="PS50850"/>
    </source>
</evidence>
<evidence type="ECO:0000313" key="8">
    <source>
        <dbReference type="EMBL" id="MFD0962029.1"/>
    </source>
</evidence>
<feature type="transmembrane region" description="Helical" evidence="6">
    <location>
        <begin position="161"/>
        <end position="181"/>
    </location>
</feature>
<dbReference type="EMBL" id="JBHTJZ010000070">
    <property type="protein sequence ID" value="MFD0962029.1"/>
    <property type="molecule type" value="Genomic_DNA"/>
</dbReference>
<feature type="transmembrane region" description="Helical" evidence="6">
    <location>
        <begin position="32"/>
        <end position="51"/>
    </location>
</feature>
<feature type="transmembrane region" description="Helical" evidence="6">
    <location>
        <begin position="364"/>
        <end position="384"/>
    </location>
</feature>
<dbReference type="InterPro" id="IPR036259">
    <property type="entry name" value="MFS_trans_sf"/>
</dbReference>
<feature type="transmembrane region" description="Helical" evidence="6">
    <location>
        <begin position="72"/>
        <end position="89"/>
    </location>
</feature>
<comment type="subcellular location">
    <subcellularLocation>
        <location evidence="1">Cell membrane</location>
        <topology evidence="1">Multi-pass membrane protein</topology>
    </subcellularLocation>
</comment>
<dbReference type="Proteomes" id="UP001596989">
    <property type="component" value="Unassembled WGS sequence"/>
</dbReference>
<feature type="transmembrane region" description="Helical" evidence="6">
    <location>
        <begin position="207"/>
        <end position="228"/>
    </location>
</feature>
<dbReference type="Pfam" id="PF07690">
    <property type="entry name" value="MFS_1"/>
    <property type="match status" value="1"/>
</dbReference>
<feature type="transmembrane region" description="Helical" evidence="6">
    <location>
        <begin position="301"/>
        <end position="326"/>
    </location>
</feature>
<feature type="transmembrane region" description="Helical" evidence="6">
    <location>
        <begin position="95"/>
        <end position="114"/>
    </location>
</feature>
<proteinExistence type="predicted"/>
<dbReference type="InterPro" id="IPR011701">
    <property type="entry name" value="MFS"/>
</dbReference>
<dbReference type="SUPFAM" id="SSF103473">
    <property type="entry name" value="MFS general substrate transporter"/>
    <property type="match status" value="1"/>
</dbReference>
<evidence type="ECO:0000256" key="3">
    <source>
        <dbReference type="ARBA" id="ARBA00022692"/>
    </source>
</evidence>
<sequence length="394" mass="43477">MKKTWLLGLGFFSISITWALYNAFVPLFLDNFVAHAATIGFLMTIDNYFAMFLQPIIGRRSDRMRTRFGKRMPFLLVGMPLAALFGALIPWHTGLLTLITFMILMNLSMSLYRSPTVALMPDMTRPERRTEANGVINFMGGVGSILAFAGGSYLYKQHSSIPFLASSIITIICLIMLLYFIKERRDALPLVQPDDSDVEKSSFKAEWTVPTMLLLGAIFFWFFSYQGVEALFTLYGTKKLGLTDDQAAFSLAFFSLAFVIGAIPSGLLGKRLRKKRVIMAGVIGLTVIFASISIVDSLLGLRIMLLIGGVFWACININSYPFIVALGKDSSIGTRTGIYYIASSLAAVASPPLMGVLIDFFDYGILFYAAAAGMALALICLLFVKEQQPLAHPQ</sequence>
<keyword evidence="2" id="KW-0813">Transport</keyword>
<feature type="transmembrane region" description="Helical" evidence="6">
    <location>
        <begin position="338"/>
        <end position="358"/>
    </location>
</feature>
<evidence type="ECO:0000256" key="6">
    <source>
        <dbReference type="SAM" id="Phobius"/>
    </source>
</evidence>
<keyword evidence="4 6" id="KW-1133">Transmembrane helix</keyword>
<feature type="transmembrane region" description="Helical" evidence="6">
    <location>
        <begin position="277"/>
        <end position="295"/>
    </location>
</feature>
<evidence type="ECO:0000256" key="2">
    <source>
        <dbReference type="ARBA" id="ARBA00022448"/>
    </source>
</evidence>
<keyword evidence="5 6" id="KW-0472">Membrane</keyword>
<keyword evidence="9" id="KW-1185">Reference proteome</keyword>
<dbReference type="PANTHER" id="PTHR23528">
    <property type="match status" value="1"/>
</dbReference>
<accession>A0ABW3HX76</accession>
<name>A0ABW3HX76_9BACL</name>
<feature type="transmembrane region" description="Helical" evidence="6">
    <location>
        <begin position="135"/>
        <end position="155"/>
    </location>
</feature>
<evidence type="ECO:0000256" key="4">
    <source>
        <dbReference type="ARBA" id="ARBA00022989"/>
    </source>
</evidence>
<evidence type="ECO:0000256" key="5">
    <source>
        <dbReference type="ARBA" id="ARBA00023136"/>
    </source>
</evidence>
<dbReference type="CDD" id="cd17313">
    <property type="entry name" value="MFS_SLC45_SUC"/>
    <property type="match status" value="1"/>
</dbReference>
<comment type="caution">
    <text evidence="8">The sequence shown here is derived from an EMBL/GenBank/DDBJ whole genome shotgun (WGS) entry which is preliminary data.</text>
</comment>